<dbReference type="EMBL" id="BMAT01008826">
    <property type="protein sequence ID" value="GFR93322.1"/>
    <property type="molecule type" value="Genomic_DNA"/>
</dbReference>
<keyword evidence="2" id="KW-1185">Reference proteome</keyword>
<proteinExistence type="predicted"/>
<accession>A0AAV4H5H6</accession>
<reference evidence="1 2" key="1">
    <citation type="journal article" date="2021" name="Elife">
        <title>Chloroplast acquisition without the gene transfer in kleptoplastic sea slugs, Plakobranchus ocellatus.</title>
        <authorList>
            <person name="Maeda T."/>
            <person name="Takahashi S."/>
            <person name="Yoshida T."/>
            <person name="Shimamura S."/>
            <person name="Takaki Y."/>
            <person name="Nagai Y."/>
            <person name="Toyoda A."/>
            <person name="Suzuki Y."/>
            <person name="Arimoto A."/>
            <person name="Ishii H."/>
            <person name="Satoh N."/>
            <person name="Nishiyama T."/>
            <person name="Hasebe M."/>
            <person name="Maruyama T."/>
            <person name="Minagawa J."/>
            <person name="Obokata J."/>
            <person name="Shigenobu S."/>
        </authorList>
    </citation>
    <scope>NUCLEOTIDE SEQUENCE [LARGE SCALE GENOMIC DNA]</scope>
</reference>
<evidence type="ECO:0000313" key="2">
    <source>
        <dbReference type="Proteomes" id="UP000762676"/>
    </source>
</evidence>
<name>A0AAV4H5H6_9GAST</name>
<protein>
    <recommendedName>
        <fullName evidence="3">PiggyBac transposable element-derived protein domain-containing protein</fullName>
    </recommendedName>
</protein>
<evidence type="ECO:0000313" key="1">
    <source>
        <dbReference type="EMBL" id="GFR93322.1"/>
    </source>
</evidence>
<sequence length="94" mass="10574">MTGLRLRKGLILRSRKKKSTKRSNKHDIGLLYWKAPGSEVIPVDVYKMVGKKPAVGRQGDILDLDELGAPATRIQKCDKRQCLKAKREPHGNPL</sequence>
<organism evidence="1 2">
    <name type="scientific">Elysia marginata</name>
    <dbReference type="NCBI Taxonomy" id="1093978"/>
    <lineage>
        <taxon>Eukaryota</taxon>
        <taxon>Metazoa</taxon>
        <taxon>Spiralia</taxon>
        <taxon>Lophotrochozoa</taxon>
        <taxon>Mollusca</taxon>
        <taxon>Gastropoda</taxon>
        <taxon>Heterobranchia</taxon>
        <taxon>Euthyneura</taxon>
        <taxon>Panpulmonata</taxon>
        <taxon>Sacoglossa</taxon>
        <taxon>Placobranchoidea</taxon>
        <taxon>Plakobranchidae</taxon>
        <taxon>Elysia</taxon>
    </lineage>
</organism>
<comment type="caution">
    <text evidence="1">The sequence shown here is derived from an EMBL/GenBank/DDBJ whole genome shotgun (WGS) entry which is preliminary data.</text>
</comment>
<dbReference type="AlphaFoldDB" id="A0AAV4H5H6"/>
<gene>
    <name evidence="1" type="ORF">ElyMa_004376100</name>
</gene>
<evidence type="ECO:0008006" key="3">
    <source>
        <dbReference type="Google" id="ProtNLM"/>
    </source>
</evidence>
<dbReference type="Proteomes" id="UP000762676">
    <property type="component" value="Unassembled WGS sequence"/>
</dbReference>